<evidence type="ECO:0000256" key="1">
    <source>
        <dbReference type="SAM" id="MobiDB-lite"/>
    </source>
</evidence>
<proteinExistence type="predicted"/>
<reference evidence="2 3" key="1">
    <citation type="submission" date="2020-06" db="EMBL/GenBank/DDBJ databases">
        <authorList>
            <person name="Li R."/>
            <person name="Bekaert M."/>
        </authorList>
    </citation>
    <scope>NUCLEOTIDE SEQUENCE [LARGE SCALE GENOMIC DNA]</scope>
    <source>
        <strain evidence="3">wild</strain>
    </source>
</reference>
<dbReference type="EMBL" id="CACVKT020003644">
    <property type="protein sequence ID" value="CAC5384759.1"/>
    <property type="molecule type" value="Genomic_DNA"/>
</dbReference>
<organism evidence="2 3">
    <name type="scientific">Mytilus coruscus</name>
    <name type="common">Sea mussel</name>
    <dbReference type="NCBI Taxonomy" id="42192"/>
    <lineage>
        <taxon>Eukaryota</taxon>
        <taxon>Metazoa</taxon>
        <taxon>Spiralia</taxon>
        <taxon>Lophotrochozoa</taxon>
        <taxon>Mollusca</taxon>
        <taxon>Bivalvia</taxon>
        <taxon>Autobranchia</taxon>
        <taxon>Pteriomorphia</taxon>
        <taxon>Mytilida</taxon>
        <taxon>Mytiloidea</taxon>
        <taxon>Mytilidae</taxon>
        <taxon>Mytilinae</taxon>
        <taxon>Mytilus</taxon>
    </lineage>
</organism>
<sequence>METKNGNKKSTSIKARLAYGHEAVDVTEYLAQEELIKITANFLTYQVNVNEETILQIENKRPGLARQKRDEDDIKTVLSFKETPKDATIVFDGYPNTPTLIDVTHIRLTKGIMTPKVEFTADLTINAPDDADVTIVQTAVHHAQNRQSSKSSQKAKENVKSNKEKSCSWNVAIWGDLNDVDVPSSSTTPTTHSSTKTSPNHSSSKTQPSHSSSNKSSKN</sequence>
<dbReference type="AlphaFoldDB" id="A0A6J8BPT5"/>
<feature type="region of interest" description="Disordered" evidence="1">
    <location>
        <begin position="141"/>
        <end position="163"/>
    </location>
</feature>
<name>A0A6J8BPT5_MYTCO</name>
<evidence type="ECO:0000313" key="3">
    <source>
        <dbReference type="Proteomes" id="UP000507470"/>
    </source>
</evidence>
<feature type="compositionally biased region" description="Low complexity" evidence="1">
    <location>
        <begin position="184"/>
        <end position="219"/>
    </location>
</feature>
<accession>A0A6J8BPT5</accession>
<dbReference type="Proteomes" id="UP000507470">
    <property type="component" value="Unassembled WGS sequence"/>
</dbReference>
<gene>
    <name evidence="2" type="ORF">MCOR_20370</name>
</gene>
<protein>
    <submittedName>
        <fullName evidence="2">Uncharacterized protein</fullName>
    </submittedName>
</protein>
<feature type="compositionally biased region" description="Basic and acidic residues" evidence="1">
    <location>
        <begin position="154"/>
        <end position="163"/>
    </location>
</feature>
<evidence type="ECO:0000313" key="2">
    <source>
        <dbReference type="EMBL" id="CAC5384759.1"/>
    </source>
</evidence>
<feature type="region of interest" description="Disordered" evidence="1">
    <location>
        <begin position="178"/>
        <end position="219"/>
    </location>
</feature>
<keyword evidence="3" id="KW-1185">Reference proteome</keyword>